<dbReference type="GO" id="GO:0004803">
    <property type="term" value="F:transposase activity"/>
    <property type="evidence" value="ECO:0007669"/>
    <property type="project" value="InterPro"/>
</dbReference>
<evidence type="ECO:0000259" key="1">
    <source>
        <dbReference type="SMART" id="SM01321"/>
    </source>
</evidence>
<dbReference type="Proteomes" id="UP000245911">
    <property type="component" value="Unassembled WGS sequence"/>
</dbReference>
<reference evidence="2 3" key="1">
    <citation type="submission" date="2018-04" db="EMBL/GenBank/DDBJ databases">
        <title>Pararhodobacter oceanense sp. nov., isolated from marine intertidal sediment.</title>
        <authorList>
            <person name="Wang X.-L."/>
            <person name="Du Z.-J."/>
        </authorList>
    </citation>
    <scope>NUCLEOTIDE SEQUENCE [LARGE SCALE GENOMIC DNA]</scope>
    <source>
        <strain evidence="2 3">AM505</strain>
    </source>
</reference>
<dbReference type="AlphaFoldDB" id="A0A2T8HVY8"/>
<dbReference type="NCBIfam" id="NF047646">
    <property type="entry name" value="REP_Tyr_transpos"/>
    <property type="match status" value="1"/>
</dbReference>
<keyword evidence="3" id="KW-1185">Reference proteome</keyword>
<dbReference type="Gene3D" id="3.30.70.1290">
    <property type="entry name" value="Transposase IS200-like"/>
    <property type="match status" value="1"/>
</dbReference>
<dbReference type="PANTHER" id="PTHR36966:SF1">
    <property type="entry name" value="REP-ASSOCIATED TYROSINE TRANSPOSASE"/>
    <property type="match status" value="1"/>
</dbReference>
<evidence type="ECO:0000313" key="3">
    <source>
        <dbReference type="Proteomes" id="UP000245911"/>
    </source>
</evidence>
<dbReference type="SMART" id="SM01321">
    <property type="entry name" value="Y1_Tnp"/>
    <property type="match status" value="1"/>
</dbReference>
<dbReference type="GO" id="GO:0043565">
    <property type="term" value="F:sequence-specific DNA binding"/>
    <property type="evidence" value="ECO:0007669"/>
    <property type="project" value="TreeGrafter"/>
</dbReference>
<sequence length="165" mass="19656">MSNYLRPRLPGATVFFSVALAQRGSSLLIDEVQRLRHAVARTKTERPFIIDAFVVLPDHLHCVWTLPERDADYATRWRLIKTRFSQGLPRGTRRASHIARRERGIWQRRFWEHHIRDDADYHWHLRFCWNAPVEQNLAKTPFNWPFSSIHRELAMGHFSRPEPQP</sequence>
<dbReference type="OrthoDB" id="9794403at2"/>
<feature type="domain" description="Transposase IS200-like" evidence="1">
    <location>
        <begin position="9"/>
        <end position="128"/>
    </location>
</feature>
<organism evidence="2 3">
    <name type="scientific">Pararhodobacter oceanensis</name>
    <dbReference type="NCBI Taxonomy" id="2172121"/>
    <lineage>
        <taxon>Bacteria</taxon>
        <taxon>Pseudomonadati</taxon>
        <taxon>Pseudomonadota</taxon>
        <taxon>Alphaproteobacteria</taxon>
        <taxon>Rhodobacterales</taxon>
        <taxon>Paracoccaceae</taxon>
        <taxon>Pararhodobacter</taxon>
    </lineage>
</organism>
<proteinExistence type="predicted"/>
<dbReference type="RefSeq" id="WP_116557462.1">
    <property type="nucleotide sequence ID" value="NZ_QDKM01000002.1"/>
</dbReference>
<gene>
    <name evidence="2" type="ORF">DDE20_05480</name>
</gene>
<dbReference type="InterPro" id="IPR002686">
    <property type="entry name" value="Transposase_17"/>
</dbReference>
<dbReference type="InterPro" id="IPR036515">
    <property type="entry name" value="Transposase_17_sf"/>
</dbReference>
<dbReference type="EMBL" id="QDKM01000002">
    <property type="protein sequence ID" value="PVH29578.1"/>
    <property type="molecule type" value="Genomic_DNA"/>
</dbReference>
<name>A0A2T8HVY8_9RHOB</name>
<dbReference type="InterPro" id="IPR052715">
    <property type="entry name" value="RAYT_transposase"/>
</dbReference>
<dbReference type="GO" id="GO:0006313">
    <property type="term" value="P:DNA transposition"/>
    <property type="evidence" value="ECO:0007669"/>
    <property type="project" value="InterPro"/>
</dbReference>
<accession>A0A2T8HVY8</accession>
<comment type="caution">
    <text evidence="2">The sequence shown here is derived from an EMBL/GenBank/DDBJ whole genome shotgun (WGS) entry which is preliminary data.</text>
</comment>
<dbReference type="PANTHER" id="PTHR36966">
    <property type="entry name" value="REP-ASSOCIATED TYROSINE TRANSPOSASE"/>
    <property type="match status" value="1"/>
</dbReference>
<evidence type="ECO:0000313" key="2">
    <source>
        <dbReference type="EMBL" id="PVH29578.1"/>
    </source>
</evidence>
<protein>
    <submittedName>
        <fullName evidence="2">Transposase</fullName>
    </submittedName>
</protein>
<dbReference type="SUPFAM" id="SSF143422">
    <property type="entry name" value="Transposase IS200-like"/>
    <property type="match status" value="1"/>
</dbReference>